<keyword evidence="2" id="KW-1185">Reference proteome</keyword>
<name>A0A1X7VK62_AMPQE</name>
<sequence>MCIVFLEYNPDGSGTYQLIVAVNRDEFYDRNTLPAHFWPHPASHIIAGKDGLNGGSWLGFSRRGRFAVLTNYRKDFNAPEFQGISRGTLVLNYLLGETTPTNYSSTLMSNSSQYDGFNLITGSLGNNKEMVYCSNRSDEGACPLLGGVYGLSNSLLDSPWMKVKEGKKKFKEIISSGLSKDDLVSELLSLLGDDTCYHPDPEMHDTSHPEFLMKAFSSIFVKAPGVRYGTRTNTVILVDHEGTVTYVERTMAEPIKEEQVEWITTTETFKIEEHSSVL</sequence>
<protein>
    <recommendedName>
        <fullName evidence="3">Transport and Golgi organization protein 2 homolog</fullName>
    </recommendedName>
</protein>
<accession>A0A1X7VK62</accession>
<dbReference type="GO" id="GO:0005794">
    <property type="term" value="C:Golgi apparatus"/>
    <property type="evidence" value="ECO:0007669"/>
    <property type="project" value="TreeGrafter"/>
</dbReference>
<reference evidence="1" key="2">
    <citation type="submission" date="2017-05" db="UniProtKB">
        <authorList>
            <consortium name="EnsemblMetazoa"/>
        </authorList>
    </citation>
    <scope>IDENTIFICATION</scope>
</reference>
<dbReference type="GO" id="GO:0009306">
    <property type="term" value="P:protein secretion"/>
    <property type="evidence" value="ECO:0007669"/>
    <property type="project" value="TreeGrafter"/>
</dbReference>
<evidence type="ECO:0008006" key="3">
    <source>
        <dbReference type="Google" id="ProtNLM"/>
    </source>
</evidence>
<dbReference type="InParanoid" id="A0A1X7VK62"/>
<dbReference type="PANTHER" id="PTHR17985">
    <property type="entry name" value="SER/THR-RICH PROTEIN T10 IN DGCR REGION"/>
    <property type="match status" value="1"/>
</dbReference>
<dbReference type="STRING" id="400682.A0A1X7VK62"/>
<dbReference type="KEGG" id="aqu:100633585"/>
<organism evidence="1">
    <name type="scientific">Amphimedon queenslandica</name>
    <name type="common">Sponge</name>
    <dbReference type="NCBI Taxonomy" id="400682"/>
    <lineage>
        <taxon>Eukaryota</taxon>
        <taxon>Metazoa</taxon>
        <taxon>Porifera</taxon>
        <taxon>Demospongiae</taxon>
        <taxon>Heteroscleromorpha</taxon>
        <taxon>Haplosclerida</taxon>
        <taxon>Niphatidae</taxon>
        <taxon>Amphimedon</taxon>
    </lineage>
</organism>
<dbReference type="PANTHER" id="PTHR17985:SF8">
    <property type="entry name" value="TRANSPORT AND GOLGI ORGANIZATION PROTEIN 2 HOMOLOG"/>
    <property type="match status" value="1"/>
</dbReference>
<evidence type="ECO:0000313" key="1">
    <source>
        <dbReference type="EnsemblMetazoa" id="Aqu2.1.39843_001"/>
    </source>
</evidence>
<dbReference type="Proteomes" id="UP000007879">
    <property type="component" value="Unassembled WGS sequence"/>
</dbReference>
<dbReference type="eggNOG" id="KOG2342">
    <property type="taxonomic scope" value="Eukaryota"/>
</dbReference>
<dbReference type="OrthoDB" id="191601at2759"/>
<dbReference type="EnsemblMetazoa" id="Aqu2.1.39843_001">
    <property type="protein sequence ID" value="Aqu2.1.39843_001"/>
    <property type="gene ID" value="Aqu2.1.39843"/>
</dbReference>
<dbReference type="InterPro" id="IPR008551">
    <property type="entry name" value="TANGO2"/>
</dbReference>
<proteinExistence type="predicted"/>
<dbReference type="AlphaFoldDB" id="A0A1X7VK62"/>
<dbReference type="EnsemblMetazoa" id="XM_019993236.1">
    <property type="protein sequence ID" value="XP_019848795.1"/>
    <property type="gene ID" value="LOC100633585"/>
</dbReference>
<gene>
    <name evidence="1" type="primary">100633585</name>
</gene>
<dbReference type="GO" id="GO:0007030">
    <property type="term" value="P:Golgi organization"/>
    <property type="evidence" value="ECO:0007669"/>
    <property type="project" value="TreeGrafter"/>
</dbReference>
<reference evidence="2" key="1">
    <citation type="journal article" date="2010" name="Nature">
        <title>The Amphimedon queenslandica genome and the evolution of animal complexity.</title>
        <authorList>
            <person name="Srivastava M."/>
            <person name="Simakov O."/>
            <person name="Chapman J."/>
            <person name="Fahey B."/>
            <person name="Gauthier M.E."/>
            <person name="Mitros T."/>
            <person name="Richards G.S."/>
            <person name="Conaco C."/>
            <person name="Dacre M."/>
            <person name="Hellsten U."/>
            <person name="Larroux C."/>
            <person name="Putnam N.H."/>
            <person name="Stanke M."/>
            <person name="Adamska M."/>
            <person name="Darling A."/>
            <person name="Degnan S.M."/>
            <person name="Oakley T.H."/>
            <person name="Plachetzki D.C."/>
            <person name="Zhai Y."/>
            <person name="Adamski M."/>
            <person name="Calcino A."/>
            <person name="Cummins S.F."/>
            <person name="Goodstein D.M."/>
            <person name="Harris C."/>
            <person name="Jackson D.J."/>
            <person name="Leys S.P."/>
            <person name="Shu S."/>
            <person name="Woodcroft B.J."/>
            <person name="Vervoort M."/>
            <person name="Kosik K.S."/>
            <person name="Manning G."/>
            <person name="Degnan B.M."/>
            <person name="Rokhsar D.S."/>
        </authorList>
    </citation>
    <scope>NUCLEOTIDE SEQUENCE [LARGE SCALE GENOMIC DNA]</scope>
</reference>
<evidence type="ECO:0000313" key="2">
    <source>
        <dbReference type="Proteomes" id="UP000007879"/>
    </source>
</evidence>
<dbReference type="Pfam" id="PF05742">
    <property type="entry name" value="TANGO2"/>
    <property type="match status" value="1"/>
</dbReference>